<evidence type="ECO:0000256" key="4">
    <source>
        <dbReference type="ARBA" id="ARBA00023163"/>
    </source>
</evidence>
<evidence type="ECO:0000313" key="8">
    <source>
        <dbReference type="EMBL" id="GAA0221646.1"/>
    </source>
</evidence>
<dbReference type="InterPro" id="IPR007627">
    <property type="entry name" value="RNA_pol_sigma70_r2"/>
</dbReference>
<dbReference type="InterPro" id="IPR013324">
    <property type="entry name" value="RNA_pol_sigma_r3/r4-like"/>
</dbReference>
<dbReference type="EMBL" id="BAAAGX010000002">
    <property type="protein sequence ID" value="GAA0221646.1"/>
    <property type="molecule type" value="Genomic_DNA"/>
</dbReference>
<evidence type="ECO:0000256" key="1">
    <source>
        <dbReference type="ARBA" id="ARBA00010641"/>
    </source>
</evidence>
<evidence type="ECO:0000313" key="9">
    <source>
        <dbReference type="Proteomes" id="UP001500967"/>
    </source>
</evidence>
<keyword evidence="9" id="KW-1185">Reference proteome</keyword>
<evidence type="ECO:0008006" key="10">
    <source>
        <dbReference type="Google" id="ProtNLM"/>
    </source>
</evidence>
<dbReference type="PANTHER" id="PTHR43133">
    <property type="entry name" value="RNA POLYMERASE ECF-TYPE SIGMA FACTO"/>
    <property type="match status" value="1"/>
</dbReference>
<dbReference type="InterPro" id="IPR014284">
    <property type="entry name" value="RNA_pol_sigma-70_dom"/>
</dbReference>
<organism evidence="8 9">
    <name type="scientific">Cryptosporangium japonicum</name>
    <dbReference type="NCBI Taxonomy" id="80872"/>
    <lineage>
        <taxon>Bacteria</taxon>
        <taxon>Bacillati</taxon>
        <taxon>Actinomycetota</taxon>
        <taxon>Actinomycetes</taxon>
        <taxon>Cryptosporangiales</taxon>
        <taxon>Cryptosporangiaceae</taxon>
        <taxon>Cryptosporangium</taxon>
    </lineage>
</organism>
<evidence type="ECO:0000259" key="6">
    <source>
        <dbReference type="Pfam" id="PF04542"/>
    </source>
</evidence>
<comment type="similarity">
    <text evidence="1">Belongs to the sigma-70 factor family. ECF subfamily.</text>
</comment>
<dbReference type="NCBIfam" id="TIGR02937">
    <property type="entry name" value="sigma70-ECF"/>
    <property type="match status" value="1"/>
</dbReference>
<feature type="domain" description="RNA polymerase sigma-70 region 2" evidence="6">
    <location>
        <begin position="11"/>
        <end position="76"/>
    </location>
</feature>
<dbReference type="RefSeq" id="WP_344646931.1">
    <property type="nucleotide sequence ID" value="NZ_BAAAGX010000002.1"/>
</dbReference>
<dbReference type="Pfam" id="PF08281">
    <property type="entry name" value="Sigma70_r4_2"/>
    <property type="match status" value="1"/>
</dbReference>
<dbReference type="SUPFAM" id="SSF88946">
    <property type="entry name" value="Sigma2 domain of RNA polymerase sigma factors"/>
    <property type="match status" value="1"/>
</dbReference>
<reference evidence="8 9" key="1">
    <citation type="journal article" date="2019" name="Int. J. Syst. Evol. Microbiol.">
        <title>The Global Catalogue of Microorganisms (GCM) 10K type strain sequencing project: providing services to taxonomists for standard genome sequencing and annotation.</title>
        <authorList>
            <consortium name="The Broad Institute Genomics Platform"/>
            <consortium name="The Broad Institute Genome Sequencing Center for Infectious Disease"/>
            <person name="Wu L."/>
            <person name="Ma J."/>
        </authorList>
    </citation>
    <scope>NUCLEOTIDE SEQUENCE [LARGE SCALE GENOMIC DNA]</scope>
    <source>
        <strain evidence="8 9">JCM 10425</strain>
    </source>
</reference>
<comment type="caution">
    <text evidence="8">The sequence shown here is derived from an EMBL/GenBank/DDBJ whole genome shotgun (WGS) entry which is preliminary data.</text>
</comment>
<accession>A0ABN0THA2</accession>
<proteinExistence type="inferred from homology"/>
<dbReference type="InterPro" id="IPR013325">
    <property type="entry name" value="RNA_pol_sigma_r2"/>
</dbReference>
<keyword evidence="3" id="KW-0731">Sigma factor</keyword>
<evidence type="ECO:0000256" key="2">
    <source>
        <dbReference type="ARBA" id="ARBA00023015"/>
    </source>
</evidence>
<keyword evidence="2" id="KW-0805">Transcription regulation</keyword>
<dbReference type="SUPFAM" id="SSF88659">
    <property type="entry name" value="Sigma3 and sigma4 domains of RNA polymerase sigma factors"/>
    <property type="match status" value="1"/>
</dbReference>
<evidence type="ECO:0000256" key="3">
    <source>
        <dbReference type="ARBA" id="ARBA00023082"/>
    </source>
</evidence>
<dbReference type="CDD" id="cd06171">
    <property type="entry name" value="Sigma70_r4"/>
    <property type="match status" value="1"/>
</dbReference>
<dbReference type="Gene3D" id="1.10.1740.10">
    <property type="match status" value="1"/>
</dbReference>
<protein>
    <recommendedName>
        <fullName evidence="10">RNA polymerase sigma-70 factor (ECF subfamily)</fullName>
    </recommendedName>
</protein>
<keyword evidence="4" id="KW-0804">Transcription</keyword>
<sequence>MTPDEQTFTVFYRRYYGEVERYVRRRLAGDAVRDTIAEVFLVAWRRFSEVPLEAPLPWLYTVARHTVANQTRGARRAASLRARIEQQPEARADDPADRVAGRLALVEVFDALPEISREIVRLVAWEGLTVAEAASVAGCSVSAATMRLHRARQQAHEALARVTAQPGDAPSRNTPTTEVRS</sequence>
<evidence type="ECO:0000256" key="5">
    <source>
        <dbReference type="SAM" id="MobiDB-lite"/>
    </source>
</evidence>
<feature type="compositionally biased region" description="Polar residues" evidence="5">
    <location>
        <begin position="171"/>
        <end position="181"/>
    </location>
</feature>
<dbReference type="Gene3D" id="1.10.10.10">
    <property type="entry name" value="Winged helix-like DNA-binding domain superfamily/Winged helix DNA-binding domain"/>
    <property type="match status" value="1"/>
</dbReference>
<dbReference type="PANTHER" id="PTHR43133:SF25">
    <property type="entry name" value="RNA POLYMERASE SIGMA FACTOR RFAY-RELATED"/>
    <property type="match status" value="1"/>
</dbReference>
<dbReference type="Proteomes" id="UP001500967">
    <property type="component" value="Unassembled WGS sequence"/>
</dbReference>
<dbReference type="Pfam" id="PF04542">
    <property type="entry name" value="Sigma70_r2"/>
    <property type="match status" value="1"/>
</dbReference>
<gene>
    <name evidence="8" type="ORF">GCM10009539_03590</name>
</gene>
<evidence type="ECO:0000259" key="7">
    <source>
        <dbReference type="Pfam" id="PF08281"/>
    </source>
</evidence>
<dbReference type="InterPro" id="IPR036388">
    <property type="entry name" value="WH-like_DNA-bd_sf"/>
</dbReference>
<feature type="region of interest" description="Disordered" evidence="5">
    <location>
        <begin position="160"/>
        <end position="181"/>
    </location>
</feature>
<dbReference type="InterPro" id="IPR039425">
    <property type="entry name" value="RNA_pol_sigma-70-like"/>
</dbReference>
<feature type="domain" description="RNA polymerase sigma factor 70 region 4 type 2" evidence="7">
    <location>
        <begin position="103"/>
        <end position="153"/>
    </location>
</feature>
<dbReference type="InterPro" id="IPR013249">
    <property type="entry name" value="RNA_pol_sigma70_r4_t2"/>
</dbReference>
<name>A0ABN0THA2_9ACTN</name>